<protein>
    <submittedName>
        <fullName evidence="2">Sulfatase-modifying factor protein</fullName>
    </submittedName>
</protein>
<gene>
    <name evidence="2" type="ORF">D0X99_15495</name>
</gene>
<sequence length="930" mass="106247">MKRSLFFFFCFFYFNSELVFAQKTVSSISLDPQNQLRSIRIGQQDYQPQEATPIISFQVNEEHFSSTNLSPSIDLFLKELIRPDGELEWILTFTNTSQDTIQLHNVHPFSLEGTEALITGQGKHPLSRTHLFLPNRIPVNVIVPDNAWELGYAGLTLSEGQKIAALTRRDRESIQNGTRRRFETVLFPGGKVNYHLYAVSYSGEWQAGLTRIFQEKMLFDLTDFDNSLFEREDLKWIRHSYVMHLMYAWDKFYYDLEKGEYTLQDFLERGKKLYGGDEVISIWPTWPTLGLDQRNQFDLFKDLPGGLDAMKNQAALSRAKGTKFFVCYNPWDESTNSKNHFEGLYDLILATDADGVVLDTKAEAGREFQDAADRVKPGVVMYSEGMAIPKAMPTIVSGRVHNALYYPPMLNLNKLIKPEFAIFRVAELFKEKIRREFATAFFNGYGTELNIMAPGQPDWVEEQYAFLGKTSRILRENTFNFTARGFTPLIPTTTDSLWVNEWKGDEKTIYTIYSIRPQGFKGLLFEVEPKEETHFVDLWHHRLVEPTEKEGKWWIEAMTESFPIYELGTNNEGAVDCIAQFPVILEASLDGDFIELNSKKSTGEIRVWAGHPAYDKSPLLLSAKQQRIGITEHFGRYEGDFVIQFLEDGILMDETIVYLKPGTPRRISIAEKTTIAKDTAAGMVRVTAGAFEFKTTSGDAFIPYPKQEEGKVLQFESFWIDKHPVTNAQFEAFLKSTKYAPIDSANFLKHWENGKIPAGQENFPVVYVSLEDAQAYARWAVKRLPTEAEWQFAAQAGQSGKEWPWEQTTPVTRRLEPVTETLTFVHLEGIDSTLVNLGNGRMDAVGSYPKGANPLGIEDLVGSVWQLTQDEYHSGSHRYIILKGGSYFKPSGSWWYVQGGPRELTHRQQLLRVSPGFERNATVGFRCVRD</sequence>
<dbReference type="GO" id="GO:0120147">
    <property type="term" value="F:formylglycine-generating oxidase activity"/>
    <property type="evidence" value="ECO:0007669"/>
    <property type="project" value="TreeGrafter"/>
</dbReference>
<dbReference type="Pfam" id="PF03781">
    <property type="entry name" value="FGE-sulfatase"/>
    <property type="match status" value="1"/>
</dbReference>
<dbReference type="EMBL" id="QXML01000008">
    <property type="protein sequence ID" value="RIW13646.1"/>
    <property type="molecule type" value="Genomic_DNA"/>
</dbReference>
<feature type="domain" description="Sulfatase-modifying factor enzyme-like" evidence="1">
    <location>
        <begin position="680"/>
        <end position="929"/>
    </location>
</feature>
<name>A0A418PNZ3_9BACT</name>
<proteinExistence type="predicted"/>
<dbReference type="InterPro" id="IPR005532">
    <property type="entry name" value="SUMF_dom"/>
</dbReference>
<comment type="caution">
    <text evidence="2">The sequence shown here is derived from an EMBL/GenBank/DDBJ whole genome shotgun (WGS) entry which is preliminary data.</text>
</comment>
<evidence type="ECO:0000313" key="3">
    <source>
        <dbReference type="Proteomes" id="UP000283522"/>
    </source>
</evidence>
<dbReference type="Gene3D" id="3.90.1580.10">
    <property type="entry name" value="paralog of FGE (formylglycine-generating enzyme)"/>
    <property type="match status" value="1"/>
</dbReference>
<reference evidence="2 3" key="1">
    <citation type="submission" date="2018-09" db="EMBL/GenBank/DDBJ databases">
        <authorList>
            <person name="Wang X."/>
            <person name="Du Z."/>
        </authorList>
    </citation>
    <scope>NUCLEOTIDE SEQUENCE [LARGE SCALE GENOMIC DNA]</scope>
    <source>
        <strain evidence="2 3">N3</strain>
    </source>
</reference>
<dbReference type="OrthoDB" id="9768004at2"/>
<dbReference type="Proteomes" id="UP000283522">
    <property type="component" value="Unassembled WGS sequence"/>
</dbReference>
<accession>A0A418PNZ3</accession>
<dbReference type="InterPro" id="IPR042095">
    <property type="entry name" value="SUMF_sf"/>
</dbReference>
<dbReference type="RefSeq" id="WP_119478761.1">
    <property type="nucleotide sequence ID" value="NZ_QXML01000008.1"/>
</dbReference>
<dbReference type="PANTHER" id="PTHR23150">
    <property type="entry name" value="SULFATASE MODIFYING FACTOR 1, 2"/>
    <property type="match status" value="1"/>
</dbReference>
<evidence type="ECO:0000259" key="1">
    <source>
        <dbReference type="Pfam" id="PF03781"/>
    </source>
</evidence>
<keyword evidence="3" id="KW-1185">Reference proteome</keyword>
<dbReference type="AlphaFoldDB" id="A0A418PNZ3"/>
<dbReference type="PANTHER" id="PTHR23150:SF19">
    <property type="entry name" value="FORMYLGLYCINE-GENERATING ENZYME"/>
    <property type="match status" value="1"/>
</dbReference>
<dbReference type="InterPro" id="IPR051043">
    <property type="entry name" value="Sulfatase_Mod_Factor_Kinase"/>
</dbReference>
<dbReference type="SUPFAM" id="SSF56436">
    <property type="entry name" value="C-type lectin-like"/>
    <property type="match status" value="1"/>
</dbReference>
<evidence type="ECO:0000313" key="2">
    <source>
        <dbReference type="EMBL" id="RIW13646.1"/>
    </source>
</evidence>
<organism evidence="2 3">
    <name type="scientific">Algoriphagus lacus</name>
    <dbReference type="NCBI Taxonomy" id="2056311"/>
    <lineage>
        <taxon>Bacteria</taxon>
        <taxon>Pseudomonadati</taxon>
        <taxon>Bacteroidota</taxon>
        <taxon>Cytophagia</taxon>
        <taxon>Cytophagales</taxon>
        <taxon>Cyclobacteriaceae</taxon>
        <taxon>Algoriphagus</taxon>
    </lineage>
</organism>
<dbReference type="InterPro" id="IPR016187">
    <property type="entry name" value="CTDL_fold"/>
</dbReference>